<protein>
    <submittedName>
        <fullName evidence="1">Uncharacterized protein</fullName>
    </submittedName>
</protein>
<evidence type="ECO:0000313" key="2">
    <source>
        <dbReference type="Proteomes" id="UP000827986"/>
    </source>
</evidence>
<sequence>MQDRYSLCSTSHIPRDSNIIPSTIGVVSFYTASLLFYDFETQAIQLSKSSVVLSSPPGKTKTSGGCLHSFKTIRLSRDETQYFIERSRDTAEFVRFKTSYVNKAGHKAGQIAGC</sequence>
<dbReference type="AlphaFoldDB" id="A0A9D3XC82"/>
<name>A0A9D3XC82_9SAUR</name>
<gene>
    <name evidence="1" type="ORF">KIL84_010723</name>
</gene>
<comment type="caution">
    <text evidence="1">The sequence shown here is derived from an EMBL/GenBank/DDBJ whole genome shotgun (WGS) entry which is preliminary data.</text>
</comment>
<accession>A0A9D3XC82</accession>
<proteinExistence type="predicted"/>
<dbReference type="Proteomes" id="UP000827986">
    <property type="component" value="Unassembled WGS sequence"/>
</dbReference>
<dbReference type="EMBL" id="JAHDVG010000474">
    <property type="protein sequence ID" value="KAH1177021.1"/>
    <property type="molecule type" value="Genomic_DNA"/>
</dbReference>
<evidence type="ECO:0000313" key="1">
    <source>
        <dbReference type="EMBL" id="KAH1177021.1"/>
    </source>
</evidence>
<reference evidence="1" key="1">
    <citation type="submission" date="2021-09" db="EMBL/GenBank/DDBJ databases">
        <title>The genome of Mauremys mutica provides insights into the evolution of semi-aquatic lifestyle.</title>
        <authorList>
            <person name="Gong S."/>
            <person name="Gao Y."/>
        </authorList>
    </citation>
    <scope>NUCLEOTIDE SEQUENCE</scope>
    <source>
        <strain evidence="1">MM-2020</strain>
        <tissue evidence="1">Muscle</tissue>
    </source>
</reference>
<organism evidence="1 2">
    <name type="scientific">Mauremys mutica</name>
    <name type="common">yellowpond turtle</name>
    <dbReference type="NCBI Taxonomy" id="74926"/>
    <lineage>
        <taxon>Eukaryota</taxon>
        <taxon>Metazoa</taxon>
        <taxon>Chordata</taxon>
        <taxon>Craniata</taxon>
        <taxon>Vertebrata</taxon>
        <taxon>Euteleostomi</taxon>
        <taxon>Archelosauria</taxon>
        <taxon>Testudinata</taxon>
        <taxon>Testudines</taxon>
        <taxon>Cryptodira</taxon>
        <taxon>Durocryptodira</taxon>
        <taxon>Testudinoidea</taxon>
        <taxon>Geoemydidae</taxon>
        <taxon>Geoemydinae</taxon>
        <taxon>Mauremys</taxon>
    </lineage>
</organism>
<keyword evidence="2" id="KW-1185">Reference proteome</keyword>